<keyword evidence="5" id="KW-0819">tRNA processing</keyword>
<evidence type="ECO:0000256" key="3">
    <source>
        <dbReference type="ARBA" id="ARBA00019010"/>
    </source>
</evidence>
<evidence type="ECO:0000256" key="1">
    <source>
        <dbReference type="ARBA" id="ARBA00004496"/>
    </source>
</evidence>
<evidence type="ECO:0000313" key="11">
    <source>
        <dbReference type="EMBL" id="CUP95143.1"/>
    </source>
</evidence>
<dbReference type="InterPro" id="IPR027417">
    <property type="entry name" value="P-loop_NTPase"/>
</dbReference>
<reference evidence="11 12" key="1">
    <citation type="submission" date="2015-09" db="EMBL/GenBank/DDBJ databases">
        <authorList>
            <consortium name="Pathogen Informatics"/>
        </authorList>
    </citation>
    <scope>NUCLEOTIDE SEQUENCE [LARGE SCALE GENOMIC DNA]</scope>
    <source>
        <strain evidence="11 12">2789STDY5834939</strain>
    </source>
</reference>
<dbReference type="GO" id="GO:0005524">
    <property type="term" value="F:ATP binding"/>
    <property type="evidence" value="ECO:0007669"/>
    <property type="project" value="UniProtKB-KW"/>
</dbReference>
<protein>
    <recommendedName>
        <fullName evidence="3">tRNA threonylcarbamoyladenosine biosynthesis protein TsaE</fullName>
    </recommendedName>
    <alternativeName>
        <fullName evidence="10">t(6)A37 threonylcarbamoyladenosine biosynthesis protein TsaE</fullName>
    </alternativeName>
</protein>
<organism evidence="11 12">
    <name type="scientific">Anaerotruncus colihominis</name>
    <dbReference type="NCBI Taxonomy" id="169435"/>
    <lineage>
        <taxon>Bacteria</taxon>
        <taxon>Bacillati</taxon>
        <taxon>Bacillota</taxon>
        <taxon>Clostridia</taxon>
        <taxon>Eubacteriales</taxon>
        <taxon>Oscillospiraceae</taxon>
        <taxon>Anaerotruncus</taxon>
    </lineage>
</organism>
<dbReference type="EMBL" id="CZBE01000018">
    <property type="protein sequence ID" value="CUP95143.1"/>
    <property type="molecule type" value="Genomic_DNA"/>
</dbReference>
<evidence type="ECO:0000256" key="7">
    <source>
        <dbReference type="ARBA" id="ARBA00022741"/>
    </source>
</evidence>
<keyword evidence="8" id="KW-0067">ATP-binding</keyword>
<dbReference type="Pfam" id="PF02367">
    <property type="entry name" value="TsaE"/>
    <property type="match status" value="1"/>
</dbReference>
<comment type="similarity">
    <text evidence="2">Belongs to the TsaE family.</text>
</comment>
<keyword evidence="9" id="KW-0460">Magnesium</keyword>
<evidence type="ECO:0000256" key="6">
    <source>
        <dbReference type="ARBA" id="ARBA00022723"/>
    </source>
</evidence>
<keyword evidence="7" id="KW-0547">Nucleotide-binding</keyword>
<proteinExistence type="inferred from homology"/>
<dbReference type="GO" id="GO:0002949">
    <property type="term" value="P:tRNA threonylcarbamoyladenosine modification"/>
    <property type="evidence" value="ECO:0007669"/>
    <property type="project" value="InterPro"/>
</dbReference>
<dbReference type="InterPro" id="IPR003442">
    <property type="entry name" value="T6A_TsaE"/>
</dbReference>
<dbReference type="GO" id="GO:0005737">
    <property type="term" value="C:cytoplasm"/>
    <property type="evidence" value="ECO:0007669"/>
    <property type="project" value="UniProtKB-SubCell"/>
</dbReference>
<evidence type="ECO:0000256" key="9">
    <source>
        <dbReference type="ARBA" id="ARBA00022842"/>
    </source>
</evidence>
<dbReference type="Proteomes" id="UP000095765">
    <property type="component" value="Unassembled WGS sequence"/>
</dbReference>
<evidence type="ECO:0000256" key="4">
    <source>
        <dbReference type="ARBA" id="ARBA00022490"/>
    </source>
</evidence>
<comment type="subcellular location">
    <subcellularLocation>
        <location evidence="1">Cytoplasm</location>
    </subcellularLocation>
</comment>
<gene>
    <name evidence="11" type="primary">ydiB</name>
    <name evidence="11" type="ORF">ERS852551_02521</name>
</gene>
<dbReference type="PANTHER" id="PTHR33540">
    <property type="entry name" value="TRNA THREONYLCARBAMOYLADENOSINE BIOSYNTHESIS PROTEIN TSAE"/>
    <property type="match status" value="1"/>
</dbReference>
<dbReference type="Gene3D" id="3.40.50.300">
    <property type="entry name" value="P-loop containing nucleotide triphosphate hydrolases"/>
    <property type="match status" value="1"/>
</dbReference>
<evidence type="ECO:0000256" key="8">
    <source>
        <dbReference type="ARBA" id="ARBA00022840"/>
    </source>
</evidence>
<dbReference type="OrthoDB" id="9815896at2"/>
<keyword evidence="6" id="KW-0479">Metal-binding</keyword>
<name>A0A174SBL3_9FIRM</name>
<accession>A0A174SBL3</accession>
<dbReference type="PANTHER" id="PTHR33540:SF2">
    <property type="entry name" value="TRNA THREONYLCARBAMOYLADENOSINE BIOSYNTHESIS PROTEIN TSAE"/>
    <property type="match status" value="1"/>
</dbReference>
<dbReference type="SUPFAM" id="SSF52540">
    <property type="entry name" value="P-loop containing nucleoside triphosphate hydrolases"/>
    <property type="match status" value="1"/>
</dbReference>
<evidence type="ECO:0000256" key="5">
    <source>
        <dbReference type="ARBA" id="ARBA00022694"/>
    </source>
</evidence>
<sequence length="141" mass="15453">MTEFTSHSVQETEQFAAHCAAKLRAGDVLACRGGMGMGKTAFARGLARGLGLSDEVSSPTFALVQEYTHGPLPLFHFDLYRILDVYDLESTGFYDYLDRGGVLFIEWSENAAEALPPETVHVCFGRVDDETRTIALEGGPF</sequence>
<keyword evidence="4" id="KW-0963">Cytoplasm</keyword>
<dbReference type="AlphaFoldDB" id="A0A174SBL3"/>
<evidence type="ECO:0000313" key="12">
    <source>
        <dbReference type="Proteomes" id="UP000095765"/>
    </source>
</evidence>
<dbReference type="RefSeq" id="WP_055245538.1">
    <property type="nucleotide sequence ID" value="NZ_CABIWA010000005.1"/>
</dbReference>
<evidence type="ECO:0000256" key="10">
    <source>
        <dbReference type="ARBA" id="ARBA00032441"/>
    </source>
</evidence>
<dbReference type="NCBIfam" id="TIGR00150">
    <property type="entry name" value="T6A_YjeE"/>
    <property type="match status" value="1"/>
</dbReference>
<evidence type="ECO:0000256" key="2">
    <source>
        <dbReference type="ARBA" id="ARBA00007599"/>
    </source>
</evidence>
<dbReference type="GO" id="GO:0046872">
    <property type="term" value="F:metal ion binding"/>
    <property type="evidence" value="ECO:0007669"/>
    <property type="project" value="UniProtKB-KW"/>
</dbReference>